<dbReference type="OrthoDB" id="8480244at2"/>
<organism evidence="1 2">
    <name type="scientific">Ensifer adhaerens</name>
    <name type="common">Sinorhizobium morelense</name>
    <dbReference type="NCBI Taxonomy" id="106592"/>
    <lineage>
        <taxon>Bacteria</taxon>
        <taxon>Pseudomonadati</taxon>
        <taxon>Pseudomonadota</taxon>
        <taxon>Alphaproteobacteria</taxon>
        <taxon>Hyphomicrobiales</taxon>
        <taxon>Rhizobiaceae</taxon>
        <taxon>Sinorhizobium/Ensifer group</taxon>
        <taxon>Ensifer</taxon>
    </lineage>
</organism>
<sequence length="198" mass="22401">MRSKTSTQLFQYWNLIRGDRERPRRDEIEPSAIRMLLPDLFILERDRFGGMKFRLAGTHVCALFGHELRGQQFGTLWFGTQAGRTLQVSRQVMARHVPVMLSATARTEDRRELETEALLLPLASNDGHSDRILGSLSPLSRPYWLHATPVSGLDATGLRVLDPDRTAALLKEPGLDETFSPGIRRVQHLRVFEGGRDG</sequence>
<comment type="caution">
    <text evidence="1">The sequence shown here is derived from an EMBL/GenBank/DDBJ whole genome shotgun (WGS) entry which is preliminary data.</text>
</comment>
<protein>
    <recommendedName>
        <fullName evidence="3">PAS domain-containing protein</fullName>
    </recommendedName>
</protein>
<evidence type="ECO:0000313" key="2">
    <source>
        <dbReference type="Proteomes" id="UP000037425"/>
    </source>
</evidence>
<evidence type="ECO:0008006" key="3">
    <source>
        <dbReference type="Google" id="ProtNLM"/>
    </source>
</evidence>
<dbReference type="PIRSF" id="PIRSF031878">
    <property type="entry name" value="UCP031878"/>
    <property type="match status" value="1"/>
</dbReference>
<dbReference type="EMBL" id="LGAP01000001">
    <property type="protein sequence ID" value="KOF22867.1"/>
    <property type="molecule type" value="Genomic_DNA"/>
</dbReference>
<reference evidence="2" key="1">
    <citation type="submission" date="2015-07" db="EMBL/GenBank/DDBJ databases">
        <title>Whole genome sequence of an Ensifer adhaerens strain isolated from a cave pool in the Wind Cave National Park.</title>
        <authorList>
            <person name="Eng W.W.H."/>
            <person name="Gan H.M."/>
            <person name="Barton H.A."/>
            <person name="Savka M.A."/>
        </authorList>
    </citation>
    <scope>NUCLEOTIDE SEQUENCE [LARGE SCALE GENOMIC DNA]</scope>
    <source>
        <strain evidence="2">SD006</strain>
    </source>
</reference>
<proteinExistence type="predicted"/>
<evidence type="ECO:0000313" key="1">
    <source>
        <dbReference type="EMBL" id="KOF22867.1"/>
    </source>
</evidence>
<dbReference type="Pfam" id="PF07310">
    <property type="entry name" value="PAS_5"/>
    <property type="match status" value="1"/>
</dbReference>
<accession>A0A0L8C7G8</accession>
<name>A0A0L8C7G8_ENSAD</name>
<gene>
    <name evidence="1" type="ORF">AC244_02390</name>
</gene>
<dbReference type="AlphaFoldDB" id="A0A0L8C7G8"/>
<dbReference type="InterPro" id="IPR009922">
    <property type="entry name" value="DUF1457"/>
</dbReference>
<dbReference type="Proteomes" id="UP000037425">
    <property type="component" value="Unassembled WGS sequence"/>
</dbReference>
<dbReference type="PATRIC" id="fig|106592.7.peg.512"/>